<feature type="domain" description="MoaF-like" evidence="1">
    <location>
        <begin position="42"/>
        <end position="121"/>
    </location>
</feature>
<name>A0A3E0E897_9BACT</name>
<dbReference type="Proteomes" id="UP000256405">
    <property type="component" value="Unassembled WGS sequence"/>
</dbReference>
<keyword evidence="3" id="KW-1185">Reference proteome</keyword>
<dbReference type="RefSeq" id="WP_086540766.1">
    <property type="nucleotide sequence ID" value="NZ_MSSW01000011.1"/>
</dbReference>
<dbReference type="InterPro" id="IPR012674">
    <property type="entry name" value="Calycin"/>
</dbReference>
<reference evidence="2 3" key="1">
    <citation type="submission" date="2018-08" db="EMBL/GenBank/DDBJ databases">
        <title>Genomic Encyclopedia of Archaeal and Bacterial Type Strains, Phase II (KMG-II): from individual species to whole genera.</title>
        <authorList>
            <person name="Goeker M."/>
        </authorList>
    </citation>
    <scope>NUCLEOTIDE SEQUENCE [LARGE SCALE GENOMIC DNA]</scope>
    <source>
        <strain evidence="2 3">DSM 15986</strain>
    </source>
</reference>
<dbReference type="Gene3D" id="2.40.128.20">
    <property type="match status" value="1"/>
</dbReference>
<organism evidence="2 3">
    <name type="scientific">Algoriphagus antarcticus</name>
    <dbReference type="NCBI Taxonomy" id="238540"/>
    <lineage>
        <taxon>Bacteria</taxon>
        <taxon>Pseudomonadati</taxon>
        <taxon>Bacteroidota</taxon>
        <taxon>Cytophagia</taxon>
        <taxon>Cytophagales</taxon>
        <taxon>Cyclobacteriaceae</taxon>
        <taxon>Algoriphagus</taxon>
    </lineage>
</organism>
<dbReference type="PROSITE" id="PS51257">
    <property type="entry name" value="PROKAR_LIPOPROTEIN"/>
    <property type="match status" value="1"/>
</dbReference>
<evidence type="ECO:0000259" key="1">
    <source>
        <dbReference type="Pfam" id="PF22036"/>
    </source>
</evidence>
<protein>
    <recommendedName>
        <fullName evidence="1">MoaF-like domain-containing protein</fullName>
    </recommendedName>
</protein>
<accession>A0A3E0E897</accession>
<dbReference type="InterPro" id="IPR053892">
    <property type="entry name" value="MoaF-like"/>
</dbReference>
<sequence>MRGLFFTLIGLVAILYGCTNSVKETSEEDSNMHVTSLSSLLGKTIEYRYGESIYHVTLDSDSTLHWEAIAGAEKGAFEEEKYVAECIEPNILFISWGEANGINVSQVLDFNKGIVYNHLIRNREASMGQGEIKILD</sequence>
<proteinExistence type="predicted"/>
<comment type="caution">
    <text evidence="2">The sequence shown here is derived from an EMBL/GenBank/DDBJ whole genome shotgun (WGS) entry which is preliminary data.</text>
</comment>
<dbReference type="EMBL" id="QUNF01000001">
    <property type="protein sequence ID" value="REG94441.1"/>
    <property type="molecule type" value="Genomic_DNA"/>
</dbReference>
<dbReference type="OrthoDB" id="765051at2"/>
<evidence type="ECO:0000313" key="2">
    <source>
        <dbReference type="EMBL" id="REG94441.1"/>
    </source>
</evidence>
<gene>
    <name evidence="2" type="ORF">C8N25_101268</name>
</gene>
<dbReference type="AlphaFoldDB" id="A0A3E0E897"/>
<dbReference type="Pfam" id="PF22036">
    <property type="entry name" value="MoaF_like"/>
    <property type="match status" value="1"/>
</dbReference>
<evidence type="ECO:0000313" key="3">
    <source>
        <dbReference type="Proteomes" id="UP000256405"/>
    </source>
</evidence>